<gene>
    <name evidence="3" type="ORF">BECKSD772D_GA0070982_106515</name>
    <name evidence="2" type="ORF">BECKSD772E_GA0070983_106017</name>
    <name evidence="1" type="ORF">BECKSD772F_GA0070984_106515</name>
</gene>
<organism evidence="1">
    <name type="scientific">Candidatus Kentrum sp. SD</name>
    <dbReference type="NCBI Taxonomy" id="2126332"/>
    <lineage>
        <taxon>Bacteria</taxon>
        <taxon>Pseudomonadati</taxon>
        <taxon>Pseudomonadota</taxon>
        <taxon>Gammaproteobacteria</taxon>
        <taxon>Candidatus Kentrum</taxon>
    </lineage>
</organism>
<proteinExistence type="predicted"/>
<reference evidence="1" key="1">
    <citation type="submission" date="2019-02" db="EMBL/GenBank/DDBJ databases">
        <authorList>
            <person name="Gruber-Vodicka R. H."/>
            <person name="Seah K. B. B."/>
        </authorList>
    </citation>
    <scope>NUCLEOTIDE SEQUENCE</scope>
    <source>
        <strain evidence="3">BECK_S127</strain>
        <strain evidence="2">BECK_S1320</strain>
        <strain evidence="1">BECK_S1321</strain>
    </source>
</reference>
<protein>
    <submittedName>
        <fullName evidence="1">Uncharacterized protein</fullName>
    </submittedName>
</protein>
<dbReference type="AlphaFoldDB" id="A0A450YGJ8"/>
<evidence type="ECO:0000313" key="3">
    <source>
        <dbReference type="EMBL" id="VFK79784.1"/>
    </source>
</evidence>
<dbReference type="EMBL" id="CAADFU010000060">
    <property type="protein sequence ID" value="VFK45807.1"/>
    <property type="molecule type" value="Genomic_DNA"/>
</dbReference>
<evidence type="ECO:0000313" key="1">
    <source>
        <dbReference type="EMBL" id="VFK40657.1"/>
    </source>
</evidence>
<dbReference type="EMBL" id="CAADFR010000065">
    <property type="protein sequence ID" value="VFK40657.1"/>
    <property type="molecule type" value="Genomic_DNA"/>
</dbReference>
<name>A0A450YGJ8_9GAMM</name>
<sequence>MMISVKYQPGKFLEEARFLTPGSDIAESGKGKEDLGWFYLFSKGSIDITARMGSDTVFAAREIFFPGEDACATFG</sequence>
<evidence type="ECO:0000313" key="2">
    <source>
        <dbReference type="EMBL" id="VFK45807.1"/>
    </source>
</evidence>
<accession>A0A450YGJ8</accession>
<dbReference type="EMBL" id="CAADHB010000065">
    <property type="protein sequence ID" value="VFK79784.1"/>
    <property type="molecule type" value="Genomic_DNA"/>
</dbReference>